<evidence type="ECO:0000256" key="4">
    <source>
        <dbReference type="ARBA" id="ARBA00022692"/>
    </source>
</evidence>
<keyword evidence="10" id="KW-1185">Reference proteome</keyword>
<comment type="subcellular location">
    <subcellularLocation>
        <location evidence="1">Cell membrane</location>
        <topology evidence="1">Multi-pass membrane protein</topology>
    </subcellularLocation>
</comment>
<evidence type="ECO:0000256" key="1">
    <source>
        <dbReference type="ARBA" id="ARBA00004651"/>
    </source>
</evidence>
<reference evidence="9" key="1">
    <citation type="journal article" date="2023" name="Int. J. Syst. Evol. Microbiol.">
        <title>Collibacillus ludicampi gen. nov., sp. nov., a new soil bacterium of the family Alicyclobacillaceae.</title>
        <authorList>
            <person name="Jojima T."/>
            <person name="Ioku Y."/>
            <person name="Fukuta Y."/>
            <person name="Shirasaka N."/>
            <person name="Matsumura Y."/>
            <person name="Mori M."/>
        </authorList>
    </citation>
    <scope>NUCLEOTIDE SEQUENCE</scope>
    <source>
        <strain evidence="9">TP075</strain>
    </source>
</reference>
<evidence type="ECO:0000313" key="10">
    <source>
        <dbReference type="Proteomes" id="UP001057291"/>
    </source>
</evidence>
<dbReference type="GO" id="GO:0005886">
    <property type="term" value="C:plasma membrane"/>
    <property type="evidence" value="ECO:0007669"/>
    <property type="project" value="UniProtKB-SubCell"/>
</dbReference>
<dbReference type="AlphaFoldDB" id="A0AAV4LF46"/>
<evidence type="ECO:0000256" key="5">
    <source>
        <dbReference type="ARBA" id="ARBA00022989"/>
    </source>
</evidence>
<protein>
    <submittedName>
        <fullName evidence="9">Membrane protein</fullName>
    </submittedName>
</protein>
<dbReference type="EMBL" id="BOQE01000001">
    <property type="protein sequence ID" value="GIM46294.1"/>
    <property type="molecule type" value="Genomic_DNA"/>
</dbReference>
<evidence type="ECO:0000313" key="9">
    <source>
        <dbReference type="EMBL" id="GIM46294.1"/>
    </source>
</evidence>
<keyword evidence="4 7" id="KW-0812">Transmembrane</keyword>
<keyword evidence="3" id="KW-1003">Cell membrane</keyword>
<gene>
    <name evidence="9" type="ORF">DNHGIG_18430</name>
</gene>
<dbReference type="InterPro" id="IPR051311">
    <property type="entry name" value="DedA_domain"/>
</dbReference>
<evidence type="ECO:0000256" key="3">
    <source>
        <dbReference type="ARBA" id="ARBA00022475"/>
    </source>
</evidence>
<sequence>MFKTLWQTFLHWVHAAGYSGVVAAMILEGLGIPFPGDAVMAFYGFLAAQGRFSFLIIWLSASIGCYIGSLAAFFFGRRYGLPFLLRFGRFALIRPEQIKQTERLSRRFGIFVLVFGRFLPGVRTLSSYFAAIGGMSWPTFLCFSLLGFFAWCFTWVGLGVYLGEHWRDLVEIINRSLLWITGCLIVCMFFYLWRHRQR</sequence>
<keyword evidence="5 7" id="KW-1133">Transmembrane helix</keyword>
<evidence type="ECO:0000256" key="7">
    <source>
        <dbReference type="SAM" id="Phobius"/>
    </source>
</evidence>
<feature type="domain" description="VTT" evidence="8">
    <location>
        <begin position="34"/>
        <end position="159"/>
    </location>
</feature>
<feature type="transmembrane region" description="Helical" evidence="7">
    <location>
        <begin position="137"/>
        <end position="160"/>
    </location>
</feature>
<dbReference type="PANTHER" id="PTHR42709">
    <property type="entry name" value="ALKALINE PHOSPHATASE LIKE PROTEIN"/>
    <property type="match status" value="1"/>
</dbReference>
<dbReference type="Pfam" id="PF09335">
    <property type="entry name" value="VTT_dom"/>
    <property type="match status" value="1"/>
</dbReference>
<evidence type="ECO:0000259" key="8">
    <source>
        <dbReference type="Pfam" id="PF09335"/>
    </source>
</evidence>
<feature type="transmembrane region" description="Helical" evidence="7">
    <location>
        <begin position="12"/>
        <end position="32"/>
    </location>
</feature>
<feature type="transmembrane region" description="Helical" evidence="7">
    <location>
        <begin position="108"/>
        <end position="131"/>
    </location>
</feature>
<dbReference type="PANTHER" id="PTHR42709:SF6">
    <property type="entry name" value="UNDECAPRENYL PHOSPHATE TRANSPORTER A"/>
    <property type="match status" value="1"/>
</dbReference>
<proteinExistence type="inferred from homology"/>
<dbReference type="InterPro" id="IPR032816">
    <property type="entry name" value="VTT_dom"/>
</dbReference>
<dbReference type="Proteomes" id="UP001057291">
    <property type="component" value="Unassembled WGS sequence"/>
</dbReference>
<organism evidence="9 10">
    <name type="scientific">Collibacillus ludicampi</name>
    <dbReference type="NCBI Taxonomy" id="2771369"/>
    <lineage>
        <taxon>Bacteria</taxon>
        <taxon>Bacillati</taxon>
        <taxon>Bacillota</taxon>
        <taxon>Bacilli</taxon>
        <taxon>Bacillales</taxon>
        <taxon>Alicyclobacillaceae</taxon>
        <taxon>Collibacillus</taxon>
    </lineage>
</organism>
<feature type="transmembrane region" description="Helical" evidence="7">
    <location>
        <begin position="172"/>
        <end position="193"/>
    </location>
</feature>
<dbReference type="RefSeq" id="WP_282199414.1">
    <property type="nucleotide sequence ID" value="NZ_BOQE01000001.1"/>
</dbReference>
<keyword evidence="6 7" id="KW-0472">Membrane</keyword>
<evidence type="ECO:0000256" key="2">
    <source>
        <dbReference type="ARBA" id="ARBA00010792"/>
    </source>
</evidence>
<comment type="caution">
    <text evidence="9">The sequence shown here is derived from an EMBL/GenBank/DDBJ whole genome shotgun (WGS) entry which is preliminary data.</text>
</comment>
<evidence type="ECO:0000256" key="6">
    <source>
        <dbReference type="ARBA" id="ARBA00023136"/>
    </source>
</evidence>
<accession>A0AAV4LF46</accession>
<feature type="transmembrane region" description="Helical" evidence="7">
    <location>
        <begin position="52"/>
        <end position="76"/>
    </location>
</feature>
<name>A0AAV4LF46_9BACL</name>
<comment type="similarity">
    <text evidence="2">Belongs to the DedA family.</text>
</comment>